<gene>
    <name evidence="15" type="ORF">ACFPOF_05745</name>
</gene>
<keyword evidence="9" id="KW-0067">ATP-binding</keyword>
<keyword evidence="16" id="KW-1185">Reference proteome</keyword>
<dbReference type="InterPro" id="IPR003661">
    <property type="entry name" value="HisK_dim/P_dom"/>
</dbReference>
<evidence type="ECO:0000256" key="1">
    <source>
        <dbReference type="ARBA" id="ARBA00000085"/>
    </source>
</evidence>
<dbReference type="PROSITE" id="PS50109">
    <property type="entry name" value="HIS_KIN"/>
    <property type="match status" value="1"/>
</dbReference>
<keyword evidence="10 13" id="KW-1133">Transmembrane helix</keyword>
<evidence type="ECO:0000256" key="7">
    <source>
        <dbReference type="ARBA" id="ARBA00022741"/>
    </source>
</evidence>
<dbReference type="InterPro" id="IPR004358">
    <property type="entry name" value="Sig_transdc_His_kin-like_C"/>
</dbReference>
<keyword evidence="8 15" id="KW-0418">Kinase</keyword>
<dbReference type="InterPro" id="IPR036890">
    <property type="entry name" value="HATPase_C_sf"/>
</dbReference>
<evidence type="ECO:0000259" key="14">
    <source>
        <dbReference type="PROSITE" id="PS50109"/>
    </source>
</evidence>
<dbReference type="Pfam" id="PF00512">
    <property type="entry name" value="HisKA"/>
    <property type="match status" value="1"/>
</dbReference>
<proteinExistence type="predicted"/>
<sequence>MERLERIEHRLPLGAGRIWRNPSTRRLAAALCLLFALCLAFSFWYSRHSAQTLKAELLDKQAAAIGRLAAKNPDQAADWLNLYLDGKRPTAEEISAGWKVMSQYGVTPTFATEWLPSANAHRWQTFWALLAVFATLFTLSAVLLLLHHRRQLTDIRDLALDIEETVKHDRPIPYRLYDEGELGLLASGAQELSLRLRQTIEQLHQDQIFLKDTVADISHQLKTPLASLAIYIDLLQEGNVDKLHAEEFLKICRRELDRMEWLTLTLLKLARLEANALDLHIAEAPLIDTVKQASEAVEQAAIQKGVDLVFETDGQYAGGQRLVVPHDRRWLSEAITNVLKNAVEHSPPGTTVSIGLESTAVFARLLIRDQGPGIDPEHLPHIFKKFYRAPGKGKEGSGVGLGLPLAKSIVEKHGGFLSAAPGESGGTVFTVALPQRSLPAAPFDGNPSRKLTKL</sequence>
<evidence type="ECO:0000313" key="16">
    <source>
        <dbReference type="Proteomes" id="UP001596113"/>
    </source>
</evidence>
<dbReference type="RefSeq" id="WP_378130502.1">
    <property type="nucleotide sequence ID" value="NZ_JBHSMI010000010.1"/>
</dbReference>
<evidence type="ECO:0000256" key="11">
    <source>
        <dbReference type="ARBA" id="ARBA00023012"/>
    </source>
</evidence>
<dbReference type="InterPro" id="IPR003594">
    <property type="entry name" value="HATPase_dom"/>
</dbReference>
<evidence type="ECO:0000256" key="8">
    <source>
        <dbReference type="ARBA" id="ARBA00022777"/>
    </source>
</evidence>
<dbReference type="InterPro" id="IPR005467">
    <property type="entry name" value="His_kinase_dom"/>
</dbReference>
<keyword evidence="12 13" id="KW-0472">Membrane</keyword>
<evidence type="ECO:0000256" key="2">
    <source>
        <dbReference type="ARBA" id="ARBA00004370"/>
    </source>
</evidence>
<dbReference type="SUPFAM" id="SSF47384">
    <property type="entry name" value="Homodimeric domain of signal transducing histidine kinase"/>
    <property type="match status" value="1"/>
</dbReference>
<dbReference type="Gene3D" id="3.30.565.10">
    <property type="entry name" value="Histidine kinase-like ATPase, C-terminal domain"/>
    <property type="match status" value="1"/>
</dbReference>
<evidence type="ECO:0000256" key="9">
    <source>
        <dbReference type="ARBA" id="ARBA00022840"/>
    </source>
</evidence>
<keyword evidence="4" id="KW-0597">Phosphoprotein</keyword>
<accession>A0ABW0HM02</accession>
<dbReference type="Proteomes" id="UP001596113">
    <property type="component" value="Unassembled WGS sequence"/>
</dbReference>
<organism evidence="15 16">
    <name type="scientific">Cohnella soli</name>
    <dbReference type="NCBI Taxonomy" id="425005"/>
    <lineage>
        <taxon>Bacteria</taxon>
        <taxon>Bacillati</taxon>
        <taxon>Bacillota</taxon>
        <taxon>Bacilli</taxon>
        <taxon>Bacillales</taxon>
        <taxon>Paenibacillaceae</taxon>
        <taxon>Cohnella</taxon>
    </lineage>
</organism>
<keyword evidence="7" id="KW-0547">Nucleotide-binding</keyword>
<protein>
    <recommendedName>
        <fullName evidence="3">histidine kinase</fullName>
        <ecNumber evidence="3">2.7.13.3</ecNumber>
    </recommendedName>
</protein>
<dbReference type="SMART" id="SM00388">
    <property type="entry name" value="HisKA"/>
    <property type="match status" value="1"/>
</dbReference>
<evidence type="ECO:0000256" key="5">
    <source>
        <dbReference type="ARBA" id="ARBA00022679"/>
    </source>
</evidence>
<comment type="subcellular location">
    <subcellularLocation>
        <location evidence="2">Membrane</location>
    </subcellularLocation>
</comment>
<feature type="transmembrane region" description="Helical" evidence="13">
    <location>
        <begin position="27"/>
        <end position="45"/>
    </location>
</feature>
<comment type="caution">
    <text evidence="15">The sequence shown here is derived from an EMBL/GenBank/DDBJ whole genome shotgun (WGS) entry which is preliminary data.</text>
</comment>
<dbReference type="Pfam" id="PF02518">
    <property type="entry name" value="HATPase_c"/>
    <property type="match status" value="1"/>
</dbReference>
<evidence type="ECO:0000256" key="12">
    <source>
        <dbReference type="ARBA" id="ARBA00023136"/>
    </source>
</evidence>
<dbReference type="PANTHER" id="PTHR45436:SF5">
    <property type="entry name" value="SENSOR HISTIDINE KINASE TRCS"/>
    <property type="match status" value="1"/>
</dbReference>
<dbReference type="EMBL" id="JBHSMI010000010">
    <property type="protein sequence ID" value="MFC5402236.1"/>
    <property type="molecule type" value="Genomic_DNA"/>
</dbReference>
<evidence type="ECO:0000313" key="15">
    <source>
        <dbReference type="EMBL" id="MFC5402236.1"/>
    </source>
</evidence>
<keyword evidence="6 13" id="KW-0812">Transmembrane</keyword>
<keyword evidence="11" id="KW-0902">Two-component regulatory system</keyword>
<dbReference type="CDD" id="cd00082">
    <property type="entry name" value="HisKA"/>
    <property type="match status" value="1"/>
</dbReference>
<dbReference type="GO" id="GO:0016301">
    <property type="term" value="F:kinase activity"/>
    <property type="evidence" value="ECO:0007669"/>
    <property type="project" value="UniProtKB-KW"/>
</dbReference>
<dbReference type="Gene3D" id="1.10.287.130">
    <property type="match status" value="1"/>
</dbReference>
<evidence type="ECO:0000256" key="6">
    <source>
        <dbReference type="ARBA" id="ARBA00022692"/>
    </source>
</evidence>
<dbReference type="SMART" id="SM00387">
    <property type="entry name" value="HATPase_c"/>
    <property type="match status" value="1"/>
</dbReference>
<feature type="transmembrane region" description="Helical" evidence="13">
    <location>
        <begin position="126"/>
        <end position="146"/>
    </location>
</feature>
<dbReference type="CDD" id="cd00075">
    <property type="entry name" value="HATPase"/>
    <property type="match status" value="1"/>
</dbReference>
<evidence type="ECO:0000256" key="10">
    <source>
        <dbReference type="ARBA" id="ARBA00022989"/>
    </source>
</evidence>
<dbReference type="PRINTS" id="PR00344">
    <property type="entry name" value="BCTRLSENSOR"/>
</dbReference>
<comment type="catalytic activity">
    <reaction evidence="1">
        <text>ATP + protein L-histidine = ADP + protein N-phospho-L-histidine.</text>
        <dbReference type="EC" id="2.7.13.3"/>
    </reaction>
</comment>
<dbReference type="PANTHER" id="PTHR45436">
    <property type="entry name" value="SENSOR HISTIDINE KINASE YKOH"/>
    <property type="match status" value="1"/>
</dbReference>
<feature type="domain" description="Histidine kinase" evidence="14">
    <location>
        <begin position="216"/>
        <end position="437"/>
    </location>
</feature>
<evidence type="ECO:0000256" key="4">
    <source>
        <dbReference type="ARBA" id="ARBA00022553"/>
    </source>
</evidence>
<keyword evidence="5" id="KW-0808">Transferase</keyword>
<evidence type="ECO:0000256" key="13">
    <source>
        <dbReference type="SAM" id="Phobius"/>
    </source>
</evidence>
<dbReference type="SUPFAM" id="SSF55874">
    <property type="entry name" value="ATPase domain of HSP90 chaperone/DNA topoisomerase II/histidine kinase"/>
    <property type="match status" value="1"/>
</dbReference>
<reference evidence="16" key="1">
    <citation type="journal article" date="2019" name="Int. J. Syst. Evol. Microbiol.">
        <title>The Global Catalogue of Microorganisms (GCM) 10K type strain sequencing project: providing services to taxonomists for standard genome sequencing and annotation.</title>
        <authorList>
            <consortium name="The Broad Institute Genomics Platform"/>
            <consortium name="The Broad Institute Genome Sequencing Center for Infectious Disease"/>
            <person name="Wu L."/>
            <person name="Ma J."/>
        </authorList>
    </citation>
    <scope>NUCLEOTIDE SEQUENCE [LARGE SCALE GENOMIC DNA]</scope>
    <source>
        <strain evidence="16">CGMCC 1.18575</strain>
    </source>
</reference>
<dbReference type="EC" id="2.7.13.3" evidence="3"/>
<dbReference type="InterPro" id="IPR036097">
    <property type="entry name" value="HisK_dim/P_sf"/>
</dbReference>
<evidence type="ECO:0000256" key="3">
    <source>
        <dbReference type="ARBA" id="ARBA00012438"/>
    </source>
</evidence>
<name>A0ABW0HM02_9BACL</name>
<dbReference type="InterPro" id="IPR050428">
    <property type="entry name" value="TCS_sensor_his_kinase"/>
</dbReference>